<dbReference type="AlphaFoldDB" id="F5Z5L3"/>
<dbReference type="HOGENOM" id="CLU_2802935_0_0_6"/>
<dbReference type="OrthoDB" id="9928231at2"/>
<protein>
    <submittedName>
        <fullName evidence="1">Uncharacterized protein</fullName>
    </submittedName>
</protein>
<name>F5Z5L3_ALTNA</name>
<evidence type="ECO:0000313" key="1">
    <source>
        <dbReference type="EMBL" id="AEF05018.1"/>
    </source>
</evidence>
<dbReference type="Proteomes" id="UP000000683">
    <property type="component" value="Chromosome"/>
</dbReference>
<keyword evidence="2" id="KW-1185">Reference proteome</keyword>
<sequence>MSELKTKLWEMGVTTEDLDSIVEEGASRLVSRVNNEGMAEQLRFLEEQVCMSENDILAAVQSDIDNI</sequence>
<gene>
    <name evidence="1" type="ordered locus">ambt_17580</name>
</gene>
<dbReference type="KEGG" id="alt:ambt_17580"/>
<evidence type="ECO:0000313" key="2">
    <source>
        <dbReference type="Proteomes" id="UP000000683"/>
    </source>
</evidence>
<reference evidence="1 2" key="1">
    <citation type="journal article" date="2011" name="J. Bacteriol.">
        <title>Complete genome sequence of the polycyclic aromatic hydrocarbon-degrading bacterium Alteromonas sp. strain SN2.</title>
        <authorList>
            <person name="Jin H.M."/>
            <person name="Jeong H."/>
            <person name="Moon E.J."/>
            <person name="Math R.K."/>
            <person name="Lee K."/>
            <person name="Kim H.J."/>
            <person name="Jeon C.O."/>
            <person name="Oh T.K."/>
            <person name="Kim J.F."/>
        </authorList>
    </citation>
    <scope>NUCLEOTIDE SEQUENCE [LARGE SCALE GENOMIC DNA]</scope>
    <source>
        <strain evidence="2">JCM 17741 / KACC 18427 / KCTC 11700BP / SN2</strain>
    </source>
</reference>
<dbReference type="EMBL" id="CP002339">
    <property type="protein sequence ID" value="AEF05018.1"/>
    <property type="molecule type" value="Genomic_DNA"/>
</dbReference>
<proteinExistence type="predicted"/>
<dbReference type="RefSeq" id="WP_013785937.1">
    <property type="nucleotide sequence ID" value="NC_015554.1"/>
</dbReference>
<accession>F5Z5L3</accession>
<organism evidence="1 2">
    <name type="scientific">Alteromonas naphthalenivorans</name>
    <dbReference type="NCBI Taxonomy" id="715451"/>
    <lineage>
        <taxon>Bacteria</taxon>
        <taxon>Pseudomonadati</taxon>
        <taxon>Pseudomonadota</taxon>
        <taxon>Gammaproteobacteria</taxon>
        <taxon>Alteromonadales</taxon>
        <taxon>Alteromonadaceae</taxon>
        <taxon>Alteromonas/Salinimonas group</taxon>
        <taxon>Alteromonas</taxon>
    </lineage>
</organism>